<protein>
    <submittedName>
        <fullName evidence="3">SH3 domain-containing protein</fullName>
    </submittedName>
</protein>
<name>A0ABU7XKW3_9HYPH</name>
<evidence type="ECO:0000313" key="4">
    <source>
        <dbReference type="Proteomes" id="UP001350748"/>
    </source>
</evidence>
<feature type="chain" id="PRO_5047377580" evidence="1">
    <location>
        <begin position="23"/>
        <end position="161"/>
    </location>
</feature>
<organism evidence="3 4">
    <name type="scientific">Methylocystis borbori</name>
    <dbReference type="NCBI Taxonomy" id="3118750"/>
    <lineage>
        <taxon>Bacteria</taxon>
        <taxon>Pseudomonadati</taxon>
        <taxon>Pseudomonadota</taxon>
        <taxon>Alphaproteobacteria</taxon>
        <taxon>Hyphomicrobiales</taxon>
        <taxon>Methylocystaceae</taxon>
        <taxon>Methylocystis</taxon>
    </lineage>
</organism>
<keyword evidence="4" id="KW-1185">Reference proteome</keyword>
<dbReference type="PANTHER" id="PTHR34408">
    <property type="entry name" value="FAMILY PROTEIN, PUTATIVE-RELATED"/>
    <property type="match status" value="1"/>
</dbReference>
<gene>
    <name evidence="3" type="ORF">V3H18_14225</name>
</gene>
<feature type="domain" description="SH3b" evidence="2">
    <location>
        <begin position="29"/>
        <end position="80"/>
    </location>
</feature>
<dbReference type="InterPro" id="IPR052354">
    <property type="entry name" value="Cell_Wall_Dynamics_Protein"/>
</dbReference>
<dbReference type="Gene3D" id="2.30.30.40">
    <property type="entry name" value="SH3 Domains"/>
    <property type="match status" value="2"/>
</dbReference>
<comment type="caution">
    <text evidence="3">The sequence shown here is derived from an EMBL/GenBank/DDBJ whole genome shotgun (WGS) entry which is preliminary data.</text>
</comment>
<dbReference type="EMBL" id="JAZHYN010000053">
    <property type="protein sequence ID" value="MEF3367692.1"/>
    <property type="molecule type" value="Genomic_DNA"/>
</dbReference>
<dbReference type="PANTHER" id="PTHR34408:SF1">
    <property type="entry name" value="GLYCOSYL HYDROLASE FAMILY 19 DOMAIN-CONTAINING PROTEIN HI_1415"/>
    <property type="match status" value="1"/>
</dbReference>
<sequence length="161" mass="16774">MLKGIFAIVAAAGVLCGASAFADPITSPANVRSGPSPKWRVIASLPEGTDVQVIDCGAGWQRDWCEIQAGKVHGFVAAGVLGTVGNNVIVAPVQTNTDVNLYKGPGPNYRVLAKIPENTTVNQGACVPGWGETTWCVVNHAGIVGYVLESQLTRVGSLFPM</sequence>
<dbReference type="RefSeq" id="WP_332082734.1">
    <property type="nucleotide sequence ID" value="NZ_JAZHYN010000053.1"/>
</dbReference>
<evidence type="ECO:0000259" key="2">
    <source>
        <dbReference type="Pfam" id="PF08239"/>
    </source>
</evidence>
<dbReference type="Pfam" id="PF08239">
    <property type="entry name" value="SH3_3"/>
    <property type="match status" value="1"/>
</dbReference>
<keyword evidence="1" id="KW-0732">Signal</keyword>
<dbReference type="Proteomes" id="UP001350748">
    <property type="component" value="Unassembled WGS sequence"/>
</dbReference>
<proteinExistence type="predicted"/>
<evidence type="ECO:0000256" key="1">
    <source>
        <dbReference type="SAM" id="SignalP"/>
    </source>
</evidence>
<reference evidence="3 4" key="1">
    <citation type="submission" date="2024-02" db="EMBL/GenBank/DDBJ databases">
        <authorList>
            <person name="Grouzdev D."/>
        </authorList>
    </citation>
    <scope>NUCLEOTIDE SEQUENCE [LARGE SCALE GENOMIC DNA]</scope>
    <source>
        <strain evidence="3 4">9N</strain>
    </source>
</reference>
<evidence type="ECO:0000313" key="3">
    <source>
        <dbReference type="EMBL" id="MEF3367692.1"/>
    </source>
</evidence>
<feature type="signal peptide" evidence="1">
    <location>
        <begin position="1"/>
        <end position="22"/>
    </location>
</feature>
<accession>A0ABU7XKW3</accession>
<dbReference type="InterPro" id="IPR003646">
    <property type="entry name" value="SH3-like_bac-type"/>
</dbReference>